<gene>
    <name evidence="3" type="ORF">JYB87_07480</name>
</gene>
<proteinExistence type="inferred from homology"/>
<comment type="similarity">
    <text evidence="1">Belongs to the MaoP family.</text>
</comment>
<organism evidence="3 4">
    <name type="scientific">Shewanella avicenniae</name>
    <dbReference type="NCBI Taxonomy" id="2814294"/>
    <lineage>
        <taxon>Bacteria</taxon>
        <taxon>Pseudomonadati</taxon>
        <taxon>Pseudomonadota</taxon>
        <taxon>Gammaproteobacteria</taxon>
        <taxon>Alteromonadales</taxon>
        <taxon>Shewanellaceae</taxon>
        <taxon>Shewanella</taxon>
    </lineage>
</organism>
<evidence type="ECO:0000256" key="1">
    <source>
        <dbReference type="ARBA" id="ARBA00093464"/>
    </source>
</evidence>
<dbReference type="EMBL" id="CP071503">
    <property type="protein sequence ID" value="QSX35051.1"/>
    <property type="molecule type" value="Genomic_DNA"/>
</dbReference>
<accession>A0ABX7QVT2</accession>
<dbReference type="Pfam" id="PF04219">
    <property type="entry name" value="DUF413"/>
    <property type="match status" value="1"/>
</dbReference>
<evidence type="ECO:0000313" key="3">
    <source>
        <dbReference type="EMBL" id="QSX35051.1"/>
    </source>
</evidence>
<sequence>MLSTTSTSLAQAVLVNAETATSFSSDRRFYDDVNFPHGFKRSGDFTNKEAELLEAHGVAMQALAKGSRTAINEEEQHFVDAANGRVAAATMIEKLWQKYVKLAMGKPFYAVVGTTLLKSRAVAESVELAEDDIALAEAVDEPDEIVEEE</sequence>
<keyword evidence="4" id="KW-1185">Reference proteome</keyword>
<name>A0ABX7QVT2_9GAMM</name>
<evidence type="ECO:0000313" key="4">
    <source>
        <dbReference type="Proteomes" id="UP000662770"/>
    </source>
</evidence>
<evidence type="ECO:0000256" key="2">
    <source>
        <dbReference type="ARBA" id="ARBA00093628"/>
    </source>
</evidence>
<protein>
    <recommendedName>
        <fullName evidence="2">Macrodomain Ori protein</fullName>
    </recommendedName>
</protein>
<dbReference type="InterPro" id="IPR007335">
    <property type="entry name" value="DUF413"/>
</dbReference>
<reference evidence="3 4" key="1">
    <citation type="submission" date="2021-03" db="EMBL/GenBank/DDBJ databases">
        <title>Novel species identification of genus Shewanella.</title>
        <authorList>
            <person name="Liu G."/>
            <person name="Zhang Q."/>
        </authorList>
    </citation>
    <scope>NUCLEOTIDE SEQUENCE [LARGE SCALE GENOMIC DNA]</scope>
    <source>
        <strain evidence="3 4">FJAT-51800</strain>
    </source>
</reference>
<dbReference type="Proteomes" id="UP000662770">
    <property type="component" value="Chromosome"/>
</dbReference>
<dbReference type="RefSeq" id="WP_207356246.1">
    <property type="nucleotide sequence ID" value="NZ_CP071503.1"/>
</dbReference>